<dbReference type="Gene3D" id="3.30.70.100">
    <property type="match status" value="1"/>
</dbReference>
<dbReference type="EMBL" id="JAALFG010000003">
    <property type="protein sequence ID" value="NGP18858.1"/>
    <property type="molecule type" value="Genomic_DNA"/>
</dbReference>
<dbReference type="AlphaFoldDB" id="A0A6M1SNS4"/>
<keyword evidence="2" id="KW-1185">Reference proteome</keyword>
<organism evidence="1 2">
    <name type="scientific">Devosia aurantiaca</name>
    <dbReference type="NCBI Taxonomy" id="2714858"/>
    <lineage>
        <taxon>Bacteria</taxon>
        <taxon>Pseudomonadati</taxon>
        <taxon>Pseudomonadota</taxon>
        <taxon>Alphaproteobacteria</taxon>
        <taxon>Hyphomicrobiales</taxon>
        <taxon>Devosiaceae</taxon>
        <taxon>Devosia</taxon>
    </lineage>
</organism>
<proteinExistence type="predicted"/>
<evidence type="ECO:0000313" key="1">
    <source>
        <dbReference type="EMBL" id="NGP18858.1"/>
    </source>
</evidence>
<dbReference type="Proteomes" id="UP000474802">
    <property type="component" value="Unassembled WGS sequence"/>
</dbReference>
<dbReference type="SUPFAM" id="SSF54909">
    <property type="entry name" value="Dimeric alpha+beta barrel"/>
    <property type="match status" value="1"/>
</dbReference>
<protein>
    <submittedName>
        <fullName evidence="1">L-rhamnose mutarotase</fullName>
    </submittedName>
</protein>
<dbReference type="Pfam" id="PF05336">
    <property type="entry name" value="rhaM"/>
    <property type="match status" value="1"/>
</dbReference>
<dbReference type="GO" id="GO:0019301">
    <property type="term" value="P:rhamnose catabolic process"/>
    <property type="evidence" value="ECO:0007669"/>
    <property type="project" value="TreeGrafter"/>
</dbReference>
<dbReference type="InterPro" id="IPR008000">
    <property type="entry name" value="Rham/fucose_mutarotase"/>
</dbReference>
<dbReference type="RefSeq" id="WP_164535101.1">
    <property type="nucleotide sequence ID" value="NZ_JAALFG010000003.1"/>
</dbReference>
<reference evidence="1 2" key="2">
    <citation type="submission" date="2020-03" db="EMBL/GenBank/DDBJ databases">
        <title>Devosia chinhatensis sp. nov., isolated from a hexachlorocyclohexane (HCH) dump site in India.</title>
        <authorList>
            <person name="Kumar M."/>
            <person name="Lal R."/>
        </authorList>
    </citation>
    <scope>NUCLEOTIDE SEQUENCE [LARGE SCALE GENOMIC DNA]</scope>
    <source>
        <strain evidence="1 2">H239</strain>
    </source>
</reference>
<accession>A0A6M1SNS4</accession>
<dbReference type="PANTHER" id="PTHR34389">
    <property type="entry name" value="L-RHAMNOSE MUTAROTASE"/>
    <property type="match status" value="1"/>
</dbReference>
<reference evidence="1 2" key="1">
    <citation type="submission" date="2020-02" db="EMBL/GenBank/DDBJ databases">
        <authorList>
            <person name="Khan S.A."/>
            <person name="Jeon C.O."/>
            <person name="Chun B.H."/>
        </authorList>
    </citation>
    <scope>NUCLEOTIDE SEQUENCE [LARGE SCALE GENOMIC DNA]</scope>
    <source>
        <strain evidence="1 2">H239</strain>
    </source>
</reference>
<evidence type="ECO:0000313" key="2">
    <source>
        <dbReference type="Proteomes" id="UP000474802"/>
    </source>
</evidence>
<dbReference type="PANTHER" id="PTHR34389:SF2">
    <property type="entry name" value="L-RHAMNOSE MUTAROTASE"/>
    <property type="match status" value="1"/>
</dbReference>
<name>A0A6M1SNS4_9HYPH</name>
<dbReference type="GO" id="GO:0016857">
    <property type="term" value="F:racemase and epimerase activity, acting on carbohydrates and derivatives"/>
    <property type="evidence" value="ECO:0007669"/>
    <property type="project" value="InterPro"/>
</dbReference>
<dbReference type="InterPro" id="IPR011008">
    <property type="entry name" value="Dimeric_a/b-barrel"/>
</dbReference>
<comment type="caution">
    <text evidence="1">The sequence shown here is derived from an EMBL/GenBank/DDBJ whole genome shotgun (WGS) entry which is preliminary data.</text>
</comment>
<gene>
    <name evidence="1" type="ORF">G5575_15410</name>
</gene>
<sequence length="104" mass="12444">MANYAWVLEVRPGYEDEYKKRHDEIWPELVEDIRAAGLRNYNIFRYGLTLFGYFECDDLDRAIVELGKSDANRRWGEFMGPIMKIETDTLRNFSFLLPLQFHMD</sequence>